<gene>
    <name evidence="1" type="ORF">T4D_5245</name>
</gene>
<dbReference type="EMBL" id="JYDT01000037">
    <property type="protein sequence ID" value="KRY88918.1"/>
    <property type="molecule type" value="Genomic_DNA"/>
</dbReference>
<dbReference type="Proteomes" id="UP000054995">
    <property type="component" value="Unassembled WGS sequence"/>
</dbReference>
<accession>A0A0V1FS89</accession>
<evidence type="ECO:0000313" key="1">
    <source>
        <dbReference type="EMBL" id="KRY88918.1"/>
    </source>
</evidence>
<reference evidence="1 2" key="1">
    <citation type="submission" date="2015-01" db="EMBL/GenBank/DDBJ databases">
        <title>Evolution of Trichinella species and genotypes.</title>
        <authorList>
            <person name="Korhonen P.K."/>
            <person name="Edoardo P."/>
            <person name="Giuseppe L.R."/>
            <person name="Gasser R.B."/>
        </authorList>
    </citation>
    <scope>NUCLEOTIDE SEQUENCE [LARGE SCALE GENOMIC DNA]</scope>
    <source>
        <strain evidence="1">ISS470</strain>
    </source>
</reference>
<organism evidence="1 2">
    <name type="scientific">Trichinella pseudospiralis</name>
    <name type="common">Parasitic roundworm</name>
    <dbReference type="NCBI Taxonomy" id="6337"/>
    <lineage>
        <taxon>Eukaryota</taxon>
        <taxon>Metazoa</taxon>
        <taxon>Ecdysozoa</taxon>
        <taxon>Nematoda</taxon>
        <taxon>Enoplea</taxon>
        <taxon>Dorylaimia</taxon>
        <taxon>Trichinellida</taxon>
        <taxon>Trichinellidae</taxon>
        <taxon>Trichinella</taxon>
    </lineage>
</organism>
<keyword evidence="2" id="KW-1185">Reference proteome</keyword>
<sequence>MSAALNHRIYRMKDSSMPPVDNVKEPENFGSLLELIVNSKTIAVVNGHRIELNKINDYLLSVDSKPCQIADIKSISVFVKPV</sequence>
<evidence type="ECO:0000313" key="2">
    <source>
        <dbReference type="Proteomes" id="UP000054995"/>
    </source>
</evidence>
<dbReference type="AlphaFoldDB" id="A0A0V1FS89"/>
<proteinExistence type="predicted"/>
<protein>
    <submittedName>
        <fullName evidence="1">Uncharacterized protein</fullName>
    </submittedName>
</protein>
<comment type="caution">
    <text evidence="1">The sequence shown here is derived from an EMBL/GenBank/DDBJ whole genome shotgun (WGS) entry which is preliminary data.</text>
</comment>
<name>A0A0V1FS89_TRIPS</name>